<dbReference type="Pfam" id="PF12704">
    <property type="entry name" value="MacB_PCD"/>
    <property type="match status" value="1"/>
</dbReference>
<evidence type="ECO:0000313" key="10">
    <source>
        <dbReference type="EMBL" id="MDQ1120363.1"/>
    </source>
</evidence>
<dbReference type="GO" id="GO:0022857">
    <property type="term" value="F:transmembrane transporter activity"/>
    <property type="evidence" value="ECO:0007669"/>
    <property type="project" value="TreeGrafter"/>
</dbReference>
<comment type="similarity">
    <text evidence="6">Belongs to the ABC-4 integral membrane protein family.</text>
</comment>
<proteinExistence type="inferred from homology"/>
<comment type="subcellular location">
    <subcellularLocation>
        <location evidence="1">Cell membrane</location>
        <topology evidence="1">Multi-pass membrane protein</topology>
    </subcellularLocation>
</comment>
<name>A0AAW8GGW9_9GAMM</name>
<protein>
    <submittedName>
        <fullName evidence="10">ABC transport system permease protein</fullName>
    </submittedName>
</protein>
<evidence type="ECO:0000259" key="9">
    <source>
        <dbReference type="Pfam" id="PF12704"/>
    </source>
</evidence>
<dbReference type="InterPro" id="IPR003838">
    <property type="entry name" value="ABC3_permease_C"/>
</dbReference>
<gene>
    <name evidence="10" type="ORF">QE383_002671</name>
</gene>
<feature type="transmembrane region" description="Helical" evidence="7">
    <location>
        <begin position="16"/>
        <end position="38"/>
    </location>
</feature>
<evidence type="ECO:0000256" key="5">
    <source>
        <dbReference type="ARBA" id="ARBA00023136"/>
    </source>
</evidence>
<evidence type="ECO:0000256" key="2">
    <source>
        <dbReference type="ARBA" id="ARBA00022475"/>
    </source>
</evidence>
<evidence type="ECO:0000256" key="1">
    <source>
        <dbReference type="ARBA" id="ARBA00004651"/>
    </source>
</evidence>
<dbReference type="Pfam" id="PF02687">
    <property type="entry name" value="FtsX"/>
    <property type="match status" value="1"/>
</dbReference>
<dbReference type="AlphaFoldDB" id="A0AAW8GGW9"/>
<evidence type="ECO:0000256" key="3">
    <source>
        <dbReference type="ARBA" id="ARBA00022692"/>
    </source>
</evidence>
<keyword evidence="3 7" id="KW-0812">Transmembrane</keyword>
<dbReference type="InterPro" id="IPR025857">
    <property type="entry name" value="MacB_PCD"/>
</dbReference>
<keyword evidence="5 7" id="KW-0472">Membrane</keyword>
<feature type="transmembrane region" description="Helical" evidence="7">
    <location>
        <begin position="378"/>
        <end position="397"/>
    </location>
</feature>
<feature type="domain" description="ABC3 transporter permease C-terminal" evidence="8">
    <location>
        <begin position="297"/>
        <end position="406"/>
    </location>
</feature>
<evidence type="ECO:0000256" key="4">
    <source>
        <dbReference type="ARBA" id="ARBA00022989"/>
    </source>
</evidence>
<dbReference type="PANTHER" id="PTHR30572:SF4">
    <property type="entry name" value="ABC TRANSPORTER PERMEASE YTRF"/>
    <property type="match status" value="1"/>
</dbReference>
<keyword evidence="2" id="KW-1003">Cell membrane</keyword>
<accession>A0AAW8GGW9</accession>
<dbReference type="EMBL" id="JAUTBB010000001">
    <property type="protein sequence ID" value="MDQ1120363.1"/>
    <property type="molecule type" value="Genomic_DNA"/>
</dbReference>
<comment type="caution">
    <text evidence="10">The sequence shown here is derived from an EMBL/GenBank/DDBJ whole genome shotgun (WGS) entry which is preliminary data.</text>
</comment>
<feature type="transmembrane region" description="Helical" evidence="7">
    <location>
        <begin position="289"/>
        <end position="317"/>
    </location>
</feature>
<keyword evidence="4 7" id="KW-1133">Transmembrane helix</keyword>
<evidence type="ECO:0000313" key="11">
    <source>
        <dbReference type="Proteomes" id="UP001234354"/>
    </source>
</evidence>
<dbReference type="Proteomes" id="UP001234354">
    <property type="component" value="Unassembled WGS sequence"/>
</dbReference>
<dbReference type="RefSeq" id="WP_306993767.1">
    <property type="nucleotide sequence ID" value="NZ_JAUTBB010000001.1"/>
</dbReference>
<sequence>MEIRPILSSLRRHKTAAALIVVEIALACAIICNALFIVSQRWQNLQDTSGIAEHELVTLYLAGVGKRVNADVLTQEDLAALRAVPGVSSVAIVNQLPFRNGSNNSSLAPRPDQAIPTLNAAMYTGDEGTVRTLGLKVIAGRDFAPDEYMNWSDLMTQLGTSNGVPSRTLPLIITREAAEKLFPGQRAVGRQVYMANIPLMVVGVVERLRRPNVNGASGGNTSYSMLMPLRQNYTTGGYYVLRVKDPAHRAQVLHDAVDAVKRVNRSRLIMDQRTFDDWRQDYFSKDRDMMGLLLALCALLLLVTALGIVGLASFWVAQRTRQIGVRRALGATKSQILRYFQTENFLLVTLGIVLGMGLAYALNQLLMRHYELPRLPLWYLPVGALLLWALGQLAVLWPARRAAAVPPAIATRSA</sequence>
<dbReference type="PANTHER" id="PTHR30572">
    <property type="entry name" value="MEMBRANE COMPONENT OF TRANSPORTER-RELATED"/>
    <property type="match status" value="1"/>
</dbReference>
<dbReference type="GO" id="GO:0005886">
    <property type="term" value="C:plasma membrane"/>
    <property type="evidence" value="ECO:0007669"/>
    <property type="project" value="UniProtKB-SubCell"/>
</dbReference>
<organism evidence="10 11">
    <name type="scientific">Pseudoxanthomonas winnipegensis</name>
    <dbReference type="NCBI Taxonomy" id="2480810"/>
    <lineage>
        <taxon>Bacteria</taxon>
        <taxon>Pseudomonadati</taxon>
        <taxon>Pseudomonadota</taxon>
        <taxon>Gammaproteobacteria</taxon>
        <taxon>Lysobacterales</taxon>
        <taxon>Lysobacteraceae</taxon>
        <taxon>Pseudoxanthomonas</taxon>
    </lineage>
</organism>
<dbReference type="InterPro" id="IPR050250">
    <property type="entry name" value="Macrolide_Exporter_MacB"/>
</dbReference>
<feature type="transmembrane region" description="Helical" evidence="7">
    <location>
        <begin position="345"/>
        <end position="366"/>
    </location>
</feature>
<evidence type="ECO:0000259" key="8">
    <source>
        <dbReference type="Pfam" id="PF02687"/>
    </source>
</evidence>
<feature type="domain" description="MacB-like periplasmic core" evidence="9">
    <location>
        <begin position="68"/>
        <end position="254"/>
    </location>
</feature>
<reference evidence="10" key="1">
    <citation type="submission" date="2023-07" db="EMBL/GenBank/DDBJ databases">
        <title>Functional and genomic diversity of the sorghum phyllosphere microbiome.</title>
        <authorList>
            <person name="Shade A."/>
        </authorList>
    </citation>
    <scope>NUCLEOTIDE SEQUENCE</scope>
    <source>
        <strain evidence="10">SORGH_AS_0908</strain>
    </source>
</reference>
<evidence type="ECO:0000256" key="6">
    <source>
        <dbReference type="ARBA" id="ARBA00038076"/>
    </source>
</evidence>
<evidence type="ECO:0000256" key="7">
    <source>
        <dbReference type="SAM" id="Phobius"/>
    </source>
</evidence>